<gene>
    <name evidence="1" type="ORF">RVH17_05285</name>
</gene>
<evidence type="ECO:0000313" key="2">
    <source>
        <dbReference type="Proteomes" id="UP001181347"/>
    </source>
</evidence>
<dbReference type="Proteomes" id="UP001181347">
    <property type="component" value="Unassembled WGS sequence"/>
</dbReference>
<accession>A0AAE4LKF3</accession>
<evidence type="ECO:0000313" key="1">
    <source>
        <dbReference type="EMBL" id="MDU0259534.1"/>
    </source>
</evidence>
<comment type="caution">
    <text evidence="1">The sequence shown here is derived from an EMBL/GenBank/DDBJ whole genome shotgun (WGS) entry which is preliminary data.</text>
</comment>
<protein>
    <submittedName>
        <fullName evidence="1">Helix-turn-helix transcriptional regulator</fullName>
    </submittedName>
</protein>
<dbReference type="AlphaFoldDB" id="A0AAE4LKF3"/>
<proteinExistence type="predicted"/>
<dbReference type="RefSeq" id="WP_237958787.1">
    <property type="nucleotide sequence ID" value="NZ_BAAFKU010000013.1"/>
</dbReference>
<reference evidence="1" key="1">
    <citation type="submission" date="2023-10" db="EMBL/GenBank/DDBJ databases">
        <title>Genome Sequence of the Bacteria from From Gut Wall in Crohn's Disease.</title>
        <authorList>
            <person name="Rodriguez-Palacios A."/>
        </authorList>
    </citation>
    <scope>NUCLEOTIDE SEQUENCE</scope>
    <source>
        <strain evidence="1">CavFT-hAR58</strain>
    </source>
</reference>
<sequence length="134" mass="15286">MQEKEQRISPIKQRILQFADNLNISKREFYAKIGVSRGTLESKTGITEDVLAKFIATFPDVSIEWLMQGKGRMKVDKEVVDNVATDTTVGMILHRDEQLIRENERLKIHVEELERKLGLNNTPPHAIGAQLADM</sequence>
<organism evidence="1 2">
    <name type="scientific">Alistipes finegoldii</name>
    <dbReference type="NCBI Taxonomy" id="214856"/>
    <lineage>
        <taxon>Bacteria</taxon>
        <taxon>Pseudomonadati</taxon>
        <taxon>Bacteroidota</taxon>
        <taxon>Bacteroidia</taxon>
        <taxon>Bacteroidales</taxon>
        <taxon>Rikenellaceae</taxon>
        <taxon>Alistipes</taxon>
    </lineage>
</organism>
<dbReference type="EMBL" id="JAWDES010000004">
    <property type="protein sequence ID" value="MDU0259534.1"/>
    <property type="molecule type" value="Genomic_DNA"/>
</dbReference>
<name>A0AAE4LKF3_9BACT</name>
<dbReference type="InterPro" id="IPR001387">
    <property type="entry name" value="Cro/C1-type_HTH"/>
</dbReference>
<dbReference type="CDD" id="cd00093">
    <property type="entry name" value="HTH_XRE"/>
    <property type="match status" value="1"/>
</dbReference>